<reference evidence="1 2" key="1">
    <citation type="submission" date="2024-04" db="EMBL/GenBank/DDBJ databases">
        <title>Tritrichomonas musculus Genome.</title>
        <authorList>
            <person name="Alves-Ferreira E."/>
            <person name="Grigg M."/>
            <person name="Lorenzi H."/>
            <person name="Galac M."/>
        </authorList>
    </citation>
    <scope>NUCLEOTIDE SEQUENCE [LARGE SCALE GENOMIC DNA]</scope>
    <source>
        <strain evidence="1 2">EAF2021</strain>
    </source>
</reference>
<protein>
    <submittedName>
        <fullName evidence="1">Uncharacterized protein</fullName>
    </submittedName>
</protein>
<evidence type="ECO:0000313" key="2">
    <source>
        <dbReference type="Proteomes" id="UP001470230"/>
    </source>
</evidence>
<keyword evidence="2" id="KW-1185">Reference proteome</keyword>
<name>A0ABR2KIB9_9EUKA</name>
<accession>A0ABR2KIB9</accession>
<sequence>MHLNQQTEDDQSMHLNQQTEDDQSMHLNQQPGQNNQNKMQILQQVMSLLQPTPPDPNILYDDFSSIPFFLNRMYENTTVFFYIEKIITRRSLNQDQGYFYEFIVSDSYGSQEHLEIYDRSGAITSDQLTILGRKSSFISEKVTNYEYKGNIQMTINVNQSSDKYVRYPTYEELQEVGVITKFKYITDNELYNIPVSVVVAVTSHGSIKTAANGILYMAIRIIDEDSNKMTAIVLKEEIISYLTTKCKSESMPILFRNAIFKVFKGKVMM</sequence>
<organism evidence="1 2">
    <name type="scientific">Tritrichomonas musculus</name>
    <dbReference type="NCBI Taxonomy" id="1915356"/>
    <lineage>
        <taxon>Eukaryota</taxon>
        <taxon>Metamonada</taxon>
        <taxon>Parabasalia</taxon>
        <taxon>Tritrichomonadida</taxon>
        <taxon>Tritrichomonadidae</taxon>
        <taxon>Tritrichomonas</taxon>
    </lineage>
</organism>
<gene>
    <name evidence="1" type="ORF">M9Y10_035370</name>
</gene>
<dbReference type="EMBL" id="JAPFFF010000005">
    <property type="protein sequence ID" value="KAK8890592.1"/>
    <property type="molecule type" value="Genomic_DNA"/>
</dbReference>
<evidence type="ECO:0000313" key="1">
    <source>
        <dbReference type="EMBL" id="KAK8890592.1"/>
    </source>
</evidence>
<comment type="caution">
    <text evidence="1">The sequence shown here is derived from an EMBL/GenBank/DDBJ whole genome shotgun (WGS) entry which is preliminary data.</text>
</comment>
<proteinExistence type="predicted"/>
<dbReference type="Proteomes" id="UP001470230">
    <property type="component" value="Unassembled WGS sequence"/>
</dbReference>